<dbReference type="Pfam" id="PF14532">
    <property type="entry name" value="Sigma54_activ_2"/>
    <property type="match status" value="1"/>
</dbReference>
<dbReference type="InterPro" id="IPR001789">
    <property type="entry name" value="Sig_transdc_resp-reg_receiver"/>
</dbReference>
<dbReference type="InterPro" id="IPR058031">
    <property type="entry name" value="AAA_lid_NorR"/>
</dbReference>
<keyword evidence="1" id="KW-0547">Nucleotide-binding</keyword>
<dbReference type="InterPro" id="IPR002197">
    <property type="entry name" value="HTH_Fis"/>
</dbReference>
<dbReference type="Gene3D" id="1.10.8.60">
    <property type="match status" value="1"/>
</dbReference>
<reference evidence="9" key="1">
    <citation type="journal article" date="2014" name="Int. J. Syst. Evol. Microbiol.">
        <title>Complete genome sequence of Corynebacterium casei LMG S-19264T (=DSM 44701T), isolated from a smear-ripened cheese.</title>
        <authorList>
            <consortium name="US DOE Joint Genome Institute (JGI-PGF)"/>
            <person name="Walter F."/>
            <person name="Albersmeier A."/>
            <person name="Kalinowski J."/>
            <person name="Ruckert C."/>
        </authorList>
    </citation>
    <scope>NUCLEOTIDE SEQUENCE</scope>
    <source>
        <strain evidence="9">KCTC 32513</strain>
    </source>
</reference>
<dbReference type="Gene3D" id="3.40.50.300">
    <property type="entry name" value="P-loop containing nucleotide triphosphate hydrolases"/>
    <property type="match status" value="1"/>
</dbReference>
<dbReference type="InterPro" id="IPR027417">
    <property type="entry name" value="P-loop_NTPase"/>
</dbReference>
<protein>
    <submittedName>
        <fullName evidence="9">Nitrogen regulation protein NR(I)</fullName>
    </submittedName>
</protein>
<keyword evidence="5" id="KW-0804">Transcription</keyword>
<dbReference type="GO" id="GO:0005524">
    <property type="term" value="F:ATP binding"/>
    <property type="evidence" value="ECO:0007669"/>
    <property type="project" value="UniProtKB-KW"/>
</dbReference>
<organism evidence="9 10">
    <name type="scientific">Algimonas arctica</name>
    <dbReference type="NCBI Taxonomy" id="1479486"/>
    <lineage>
        <taxon>Bacteria</taxon>
        <taxon>Pseudomonadati</taxon>
        <taxon>Pseudomonadota</taxon>
        <taxon>Alphaproteobacteria</taxon>
        <taxon>Maricaulales</taxon>
        <taxon>Robiginitomaculaceae</taxon>
        <taxon>Algimonas</taxon>
    </lineage>
</organism>
<dbReference type="GO" id="GO:0043565">
    <property type="term" value="F:sequence-specific DNA binding"/>
    <property type="evidence" value="ECO:0007669"/>
    <property type="project" value="InterPro"/>
</dbReference>
<proteinExistence type="predicted"/>
<dbReference type="CDD" id="cd00009">
    <property type="entry name" value="AAA"/>
    <property type="match status" value="1"/>
</dbReference>
<dbReference type="Pfam" id="PF25601">
    <property type="entry name" value="AAA_lid_14"/>
    <property type="match status" value="1"/>
</dbReference>
<dbReference type="Proteomes" id="UP000634004">
    <property type="component" value="Unassembled WGS sequence"/>
</dbReference>
<keyword evidence="4" id="KW-0805">Transcription regulation</keyword>
<dbReference type="InterPro" id="IPR009057">
    <property type="entry name" value="Homeodomain-like_sf"/>
</dbReference>
<accession>A0A8J3CK98</accession>
<dbReference type="SUPFAM" id="SSF52540">
    <property type="entry name" value="P-loop containing nucleoside triphosphate hydrolases"/>
    <property type="match status" value="1"/>
</dbReference>
<evidence type="ECO:0000256" key="6">
    <source>
        <dbReference type="PROSITE-ProRule" id="PRU00169"/>
    </source>
</evidence>
<dbReference type="PANTHER" id="PTHR32071">
    <property type="entry name" value="TRANSCRIPTIONAL REGULATORY PROTEIN"/>
    <property type="match status" value="1"/>
</dbReference>
<dbReference type="RefSeq" id="WP_189494273.1">
    <property type="nucleotide sequence ID" value="NZ_BMZH01000001.1"/>
</dbReference>
<dbReference type="GO" id="GO:0006355">
    <property type="term" value="P:regulation of DNA-templated transcription"/>
    <property type="evidence" value="ECO:0007669"/>
    <property type="project" value="InterPro"/>
</dbReference>
<dbReference type="PROSITE" id="PS50045">
    <property type="entry name" value="SIGMA54_INTERACT_4"/>
    <property type="match status" value="1"/>
</dbReference>
<feature type="domain" description="Response regulatory" evidence="8">
    <location>
        <begin position="4"/>
        <end position="118"/>
    </location>
</feature>
<dbReference type="SUPFAM" id="SSF52172">
    <property type="entry name" value="CheY-like"/>
    <property type="match status" value="1"/>
</dbReference>
<sequence>MKYDVLLADDDDSIRLVLSKALTRAGHTVRATDNPHTLLKWAEAGHGDIVLTDVMMDGREVFEHLPELSRMRPKLPIIVISANNTVNTAIKSGQHRVFEYVPKPFDLDEITSAVARAGQSVGPRRVKAVPVRGRLPMIGRSAAMQPVFRAVSRFAAANLPVLIYGAVGTGKDLVARLLHDGGPRREGPFLRTSDFENTSLTLQKVNGGDLYIDEVAELSTMQQERLLAFLTESEQIPASERPRVVCATRKDLRREVEDGRFRDDLLFRINVAEIRIPPLAARDRDTIELAEAFLGQASPHQSRRFSTEALEVLHRHEWIGNVRELENIVRRLAVLYSDDVISADMVLQEFSKDIRSSDTDTDASDKFERQLALACRALLDEDNSTEDGSHYQTAMAWIERPLITEALRVTGGNRAKAADCLGIHRNTLRTRLKSLDLQ</sequence>
<keyword evidence="10" id="KW-1185">Reference proteome</keyword>
<comment type="caution">
    <text evidence="9">The sequence shown here is derived from an EMBL/GenBank/DDBJ whole genome shotgun (WGS) entry which is preliminary data.</text>
</comment>
<dbReference type="AlphaFoldDB" id="A0A8J3CK98"/>
<evidence type="ECO:0000313" key="9">
    <source>
        <dbReference type="EMBL" id="GHA81790.1"/>
    </source>
</evidence>
<evidence type="ECO:0000256" key="2">
    <source>
        <dbReference type="ARBA" id="ARBA00022840"/>
    </source>
</evidence>
<dbReference type="GO" id="GO:0000160">
    <property type="term" value="P:phosphorelay signal transduction system"/>
    <property type="evidence" value="ECO:0007669"/>
    <property type="project" value="UniProtKB-KW"/>
</dbReference>
<keyword evidence="3" id="KW-0902">Two-component regulatory system</keyword>
<keyword evidence="6" id="KW-0597">Phosphoprotein</keyword>
<reference evidence="9" key="2">
    <citation type="submission" date="2020-09" db="EMBL/GenBank/DDBJ databases">
        <authorList>
            <person name="Sun Q."/>
            <person name="Kim S."/>
        </authorList>
    </citation>
    <scope>NUCLEOTIDE SEQUENCE</scope>
    <source>
        <strain evidence="9">KCTC 32513</strain>
    </source>
</reference>
<evidence type="ECO:0000259" key="7">
    <source>
        <dbReference type="PROSITE" id="PS50045"/>
    </source>
</evidence>
<dbReference type="Gene3D" id="1.10.10.60">
    <property type="entry name" value="Homeodomain-like"/>
    <property type="match status" value="1"/>
</dbReference>
<dbReference type="PROSITE" id="PS50110">
    <property type="entry name" value="RESPONSE_REGULATORY"/>
    <property type="match status" value="1"/>
</dbReference>
<dbReference type="Gene3D" id="3.40.50.2300">
    <property type="match status" value="1"/>
</dbReference>
<name>A0A8J3CK98_9PROT</name>
<keyword evidence="2" id="KW-0067">ATP-binding</keyword>
<evidence type="ECO:0000256" key="1">
    <source>
        <dbReference type="ARBA" id="ARBA00022741"/>
    </source>
</evidence>
<dbReference type="Pfam" id="PF00072">
    <property type="entry name" value="Response_reg"/>
    <property type="match status" value="1"/>
</dbReference>
<evidence type="ECO:0000313" key="10">
    <source>
        <dbReference type="Proteomes" id="UP000634004"/>
    </source>
</evidence>
<dbReference type="InterPro" id="IPR002078">
    <property type="entry name" value="Sigma_54_int"/>
</dbReference>
<dbReference type="InterPro" id="IPR011006">
    <property type="entry name" value="CheY-like_superfamily"/>
</dbReference>
<evidence type="ECO:0000256" key="5">
    <source>
        <dbReference type="ARBA" id="ARBA00023163"/>
    </source>
</evidence>
<evidence type="ECO:0000259" key="8">
    <source>
        <dbReference type="PROSITE" id="PS50110"/>
    </source>
</evidence>
<dbReference type="SMART" id="SM00448">
    <property type="entry name" value="REC"/>
    <property type="match status" value="1"/>
</dbReference>
<evidence type="ECO:0000256" key="4">
    <source>
        <dbReference type="ARBA" id="ARBA00023015"/>
    </source>
</evidence>
<dbReference type="PRINTS" id="PR01590">
    <property type="entry name" value="HTHFIS"/>
</dbReference>
<dbReference type="Pfam" id="PF02954">
    <property type="entry name" value="HTH_8"/>
    <property type="match status" value="1"/>
</dbReference>
<dbReference type="EMBL" id="BMZH01000001">
    <property type="protein sequence ID" value="GHA81790.1"/>
    <property type="molecule type" value="Genomic_DNA"/>
</dbReference>
<feature type="domain" description="Sigma-54 factor interaction" evidence="7">
    <location>
        <begin position="137"/>
        <end position="334"/>
    </location>
</feature>
<evidence type="ECO:0000256" key="3">
    <source>
        <dbReference type="ARBA" id="ARBA00023012"/>
    </source>
</evidence>
<dbReference type="SUPFAM" id="SSF46689">
    <property type="entry name" value="Homeodomain-like"/>
    <property type="match status" value="1"/>
</dbReference>
<gene>
    <name evidence="9" type="primary">ntrC</name>
    <name evidence="9" type="ORF">GCM10009069_01070</name>
</gene>
<feature type="modified residue" description="4-aspartylphosphate" evidence="6">
    <location>
        <position position="53"/>
    </location>
</feature>
<dbReference type="GO" id="GO:0005737">
    <property type="term" value="C:cytoplasm"/>
    <property type="evidence" value="ECO:0007669"/>
    <property type="project" value="UniProtKB-SubCell"/>
</dbReference>